<dbReference type="InterPro" id="IPR010106">
    <property type="entry name" value="RpnA"/>
</dbReference>
<comment type="caution">
    <text evidence="1">The sequence shown here is derived from an EMBL/GenBank/DDBJ whole genome shotgun (WGS) entry which is preliminary data.</text>
</comment>
<dbReference type="PANTHER" id="PTHR41317">
    <property type="entry name" value="PD-(D_E)XK NUCLEASE FAMILY TRANSPOSASE"/>
    <property type="match status" value="1"/>
</dbReference>
<proteinExistence type="predicted"/>
<dbReference type="Proteomes" id="UP000011705">
    <property type="component" value="Chromosome"/>
</dbReference>
<dbReference type="NCBIfam" id="TIGR01784">
    <property type="entry name" value="T_den_put_tspse"/>
    <property type="match status" value="1"/>
</dbReference>
<gene>
    <name evidence="1" type="ORF">HMPREF9726_00901</name>
</gene>
<reference evidence="1" key="1">
    <citation type="submission" date="2012-01" db="EMBL/GenBank/DDBJ databases">
        <title>The Genome Sequence of Treponema denticola H-22.</title>
        <authorList>
            <consortium name="The Broad Institute Genome Sequencing Platform"/>
            <person name="Earl A."/>
            <person name="Ward D."/>
            <person name="Feldgarden M."/>
            <person name="Gevers D."/>
            <person name="Blanton J.M."/>
            <person name="Fenno C.J."/>
            <person name="Baranova O.V."/>
            <person name="Mathney J."/>
            <person name="Dewhirst F.E."/>
            <person name="Izard J."/>
            <person name="Young S.K."/>
            <person name="Zeng Q."/>
            <person name="Gargeya S."/>
            <person name="Fitzgerald M."/>
            <person name="Haas B."/>
            <person name="Abouelleil A."/>
            <person name="Alvarado L."/>
            <person name="Arachchi H.M."/>
            <person name="Berlin A."/>
            <person name="Chapman S.B."/>
            <person name="Gearin G."/>
            <person name="Goldberg J."/>
            <person name="Griggs A."/>
            <person name="Gujja S."/>
            <person name="Hansen M."/>
            <person name="Heiman D."/>
            <person name="Howarth C."/>
            <person name="Larimer J."/>
            <person name="Lui A."/>
            <person name="MacDonald P.J.P."/>
            <person name="McCowen C."/>
            <person name="Montmayeur A."/>
            <person name="Murphy C."/>
            <person name="Neiman D."/>
            <person name="Pearson M."/>
            <person name="Priest M."/>
            <person name="Roberts A."/>
            <person name="Saif S."/>
            <person name="Shea T."/>
            <person name="Sisk P."/>
            <person name="Stolte C."/>
            <person name="Sykes S."/>
            <person name="Wortman J."/>
            <person name="Nusbaum C."/>
            <person name="Birren B."/>
        </authorList>
    </citation>
    <scope>NUCLEOTIDE SEQUENCE [LARGE SCALE GENOMIC DNA]</scope>
    <source>
        <strain evidence="1">H-22</strain>
    </source>
</reference>
<evidence type="ECO:0008006" key="2">
    <source>
        <dbReference type="Google" id="ProtNLM"/>
    </source>
</evidence>
<sequence length="262" mass="30631">MEKIRRTQMVKKFEDLTFTDDFMFCKTMQNPRLCKKLIEMILSDTIGKIAYISIQHNINTYEQAKSVRFDVLVQAENGKLYDVEMQVSNERNIPKRMRFYQAAIDISFLDKGNSYNSLNDSFIIFICTFDAIGKNRPVYTFENLCIEDKNTSLQDGIRKVIINAEAFNNTQDKELKEFLEYLKTGKATNEFTREIETMIQAVKNNEQARQEYRLMSTFEMDAREKGAYDKSIETAKLMKLKNFDIALIKEITGLPESEIEKL</sequence>
<dbReference type="PATRIC" id="fig|999432.5.peg.936"/>
<dbReference type="HOGENOM" id="CLU_071023_2_0_12"/>
<dbReference type="EMBL" id="AGDV01000009">
    <property type="protein sequence ID" value="EMB34152.1"/>
    <property type="molecule type" value="Genomic_DNA"/>
</dbReference>
<dbReference type="AlphaFoldDB" id="A0A0E2E749"/>
<evidence type="ECO:0000313" key="1">
    <source>
        <dbReference type="EMBL" id="EMB34152.1"/>
    </source>
</evidence>
<accession>A0A0E2E749</accession>
<organism evidence="1">
    <name type="scientific">Treponema denticola H-22</name>
    <dbReference type="NCBI Taxonomy" id="999432"/>
    <lineage>
        <taxon>Bacteria</taxon>
        <taxon>Pseudomonadati</taxon>
        <taxon>Spirochaetota</taxon>
        <taxon>Spirochaetia</taxon>
        <taxon>Spirochaetales</taxon>
        <taxon>Treponemataceae</taxon>
        <taxon>Treponema</taxon>
    </lineage>
</organism>
<dbReference type="Pfam" id="PF12784">
    <property type="entry name" value="PDDEXK_2"/>
    <property type="match status" value="1"/>
</dbReference>
<protein>
    <recommendedName>
        <fullName evidence="2">Transposase (putative) YhgA-like domain-containing protein</fullName>
    </recommendedName>
</protein>
<dbReference type="PANTHER" id="PTHR41317:SF1">
    <property type="entry name" value="PD-(D_E)XK NUCLEASE FAMILY TRANSPOSASE"/>
    <property type="match status" value="1"/>
</dbReference>
<name>A0A0E2E749_TREDN</name>